<dbReference type="Pfam" id="PF07690">
    <property type="entry name" value="MFS_1"/>
    <property type="match status" value="1"/>
</dbReference>
<feature type="compositionally biased region" description="Basic and acidic residues" evidence="6">
    <location>
        <begin position="404"/>
        <end position="417"/>
    </location>
</feature>
<dbReference type="FunFam" id="1.20.1250.20:FF:000508">
    <property type="entry name" value="Sodium-dependent glucose transporter 1"/>
    <property type="match status" value="1"/>
</dbReference>
<evidence type="ECO:0000256" key="6">
    <source>
        <dbReference type="SAM" id="MobiDB-lite"/>
    </source>
</evidence>
<dbReference type="PANTHER" id="PTHR23121">
    <property type="entry name" value="SODIUM-DEPENDENT GLUCOSE TRANSPORTER 1"/>
    <property type="match status" value="1"/>
</dbReference>
<gene>
    <name evidence="8" type="primary">MFSD4B</name>
    <name evidence="8" type="synonym">LOC114910934</name>
</gene>
<dbReference type="Proteomes" id="UP000694397">
    <property type="component" value="Chromosome 1"/>
</dbReference>
<evidence type="ECO:0000256" key="7">
    <source>
        <dbReference type="SAM" id="Phobius"/>
    </source>
</evidence>
<dbReference type="SUPFAM" id="SSF103473">
    <property type="entry name" value="MFS general substrate transporter"/>
    <property type="match status" value="1"/>
</dbReference>
<evidence type="ECO:0000313" key="9">
    <source>
        <dbReference type="Proteomes" id="UP000694397"/>
    </source>
</evidence>
<name>A0A8D0CE21_SCLFO</name>
<feature type="transmembrane region" description="Helical" evidence="7">
    <location>
        <begin position="29"/>
        <end position="48"/>
    </location>
</feature>
<proteinExistence type="inferred from homology"/>
<dbReference type="GO" id="GO:0022857">
    <property type="term" value="F:transmembrane transporter activity"/>
    <property type="evidence" value="ECO:0007669"/>
    <property type="project" value="InterPro"/>
</dbReference>
<feature type="transmembrane region" description="Helical" evidence="7">
    <location>
        <begin position="283"/>
        <end position="300"/>
    </location>
</feature>
<dbReference type="Ensembl" id="ENSSFOT00015068149.1">
    <property type="protein sequence ID" value="ENSSFOP00015062806.1"/>
    <property type="gene ID" value="ENSSFOG00015031587.1"/>
</dbReference>
<dbReference type="GeneTree" id="ENSGT00530000063320"/>
<keyword evidence="4 7" id="KW-1133">Transmembrane helix</keyword>
<sequence>MSCHISVLGPTLGDLAINVKQNISNISHIFLGRSAGSMGGSLLAGFLLEVMNHHILLGFSMLLTAFGMAAIPFCRNAVLLTALMSCIGISMGSLNTGGNVLILNTWGERSGPILQALHFSFAAGAFAAPIIAKLLFGEDDQPHEKSILGSKTNQLLTLTQNSSISPSMWAYIMIGAFALFVSLLFFIMYFRITLLREPARATSGKQIMAKHHNVLIFFLSFFFFWYVGTEVAYGSFIYTYAKDYIHLDTSQAAGLNSLFWGTYAATRGLAIFFAACMKPGSMIVLSLLASSLSSLLLSLFSSNMVILWSCTALYGASMATTFPSGISWLKQYTTVTGRSAAMFLVGSVLGTMVLPALIGFLLGKVQELPVLMYLSLATAIITSIIFPIMYKLATSPSRSGQNPQDKKPPEISDSEHCIPLRDMRSNQGDEEQEADLLNKTSAAATLVLESSPVTFPTCDPSTEPVSPSALSASDSPERRPVLS</sequence>
<evidence type="ECO:0000313" key="8">
    <source>
        <dbReference type="Ensembl" id="ENSSFOP00015062806.1"/>
    </source>
</evidence>
<accession>A0A8D0CE21</accession>
<dbReference type="FunFam" id="1.20.1250.20:FF:000448">
    <property type="entry name" value="Major facilitator superfamily domain containing 4B"/>
    <property type="match status" value="1"/>
</dbReference>
<keyword evidence="3 7" id="KW-0812">Transmembrane</keyword>
<evidence type="ECO:0000256" key="4">
    <source>
        <dbReference type="ARBA" id="ARBA00022989"/>
    </source>
</evidence>
<organism evidence="8 9">
    <name type="scientific">Scleropages formosus</name>
    <name type="common">Asian bonytongue</name>
    <name type="synonym">Osteoglossum formosum</name>
    <dbReference type="NCBI Taxonomy" id="113540"/>
    <lineage>
        <taxon>Eukaryota</taxon>
        <taxon>Metazoa</taxon>
        <taxon>Chordata</taxon>
        <taxon>Craniata</taxon>
        <taxon>Vertebrata</taxon>
        <taxon>Euteleostomi</taxon>
        <taxon>Actinopterygii</taxon>
        <taxon>Neopterygii</taxon>
        <taxon>Teleostei</taxon>
        <taxon>Osteoglossocephala</taxon>
        <taxon>Osteoglossomorpha</taxon>
        <taxon>Osteoglossiformes</taxon>
        <taxon>Osteoglossidae</taxon>
        <taxon>Scleropages</taxon>
    </lineage>
</organism>
<dbReference type="InterPro" id="IPR011701">
    <property type="entry name" value="MFS"/>
</dbReference>
<feature type="transmembrane region" description="Helical" evidence="7">
    <location>
        <begin position="258"/>
        <end position="276"/>
    </location>
</feature>
<feature type="transmembrane region" description="Helical" evidence="7">
    <location>
        <begin position="116"/>
        <end position="136"/>
    </location>
</feature>
<reference evidence="8" key="2">
    <citation type="submission" date="2025-08" db="UniProtKB">
        <authorList>
            <consortium name="Ensembl"/>
        </authorList>
    </citation>
    <scope>IDENTIFICATION</scope>
</reference>
<keyword evidence="9" id="KW-1185">Reference proteome</keyword>
<feature type="region of interest" description="Disordered" evidence="6">
    <location>
        <begin position="395"/>
        <end position="417"/>
    </location>
</feature>
<keyword evidence="5 7" id="KW-0472">Membrane</keyword>
<reference evidence="8" key="3">
    <citation type="submission" date="2025-09" db="UniProtKB">
        <authorList>
            <consortium name="Ensembl"/>
        </authorList>
    </citation>
    <scope>IDENTIFICATION</scope>
</reference>
<evidence type="ECO:0000256" key="5">
    <source>
        <dbReference type="ARBA" id="ARBA00023136"/>
    </source>
</evidence>
<evidence type="ECO:0000256" key="1">
    <source>
        <dbReference type="ARBA" id="ARBA00004141"/>
    </source>
</evidence>
<feature type="compositionally biased region" description="Polar residues" evidence="6">
    <location>
        <begin position="452"/>
        <end position="474"/>
    </location>
</feature>
<comment type="similarity">
    <text evidence="2">Belongs to the major facilitator superfamily.</text>
</comment>
<feature type="transmembrane region" description="Helical" evidence="7">
    <location>
        <begin position="341"/>
        <end position="362"/>
    </location>
</feature>
<dbReference type="PANTHER" id="PTHR23121:SF9">
    <property type="entry name" value="SODIUM-DEPENDENT GLUCOSE TRANSPORTER 1"/>
    <property type="match status" value="1"/>
</dbReference>
<evidence type="ECO:0000256" key="3">
    <source>
        <dbReference type="ARBA" id="ARBA00022692"/>
    </source>
</evidence>
<feature type="transmembrane region" description="Helical" evidence="7">
    <location>
        <begin position="55"/>
        <end position="73"/>
    </location>
</feature>
<feature type="region of interest" description="Disordered" evidence="6">
    <location>
        <begin position="452"/>
        <end position="483"/>
    </location>
</feature>
<comment type="subcellular location">
    <subcellularLocation>
        <location evidence="1">Membrane</location>
        <topology evidence="1">Multi-pass membrane protein</topology>
    </subcellularLocation>
</comment>
<evidence type="ECO:0000256" key="2">
    <source>
        <dbReference type="ARBA" id="ARBA00008335"/>
    </source>
</evidence>
<dbReference type="InterPro" id="IPR036259">
    <property type="entry name" value="MFS_trans_sf"/>
</dbReference>
<reference evidence="8 9" key="1">
    <citation type="submission" date="2019-04" db="EMBL/GenBank/DDBJ databases">
        <authorList>
            <consortium name="Wellcome Sanger Institute Data Sharing"/>
        </authorList>
    </citation>
    <scope>NUCLEOTIDE SEQUENCE [LARGE SCALE GENOMIC DNA]</scope>
</reference>
<dbReference type="AlphaFoldDB" id="A0A8D0CE21"/>
<dbReference type="GO" id="GO:0016020">
    <property type="term" value="C:membrane"/>
    <property type="evidence" value="ECO:0007669"/>
    <property type="project" value="UniProtKB-SubCell"/>
</dbReference>
<protein>
    <submittedName>
        <fullName evidence="8">Major facilitator superfamily domain containing 4B</fullName>
    </submittedName>
</protein>
<dbReference type="Gene3D" id="1.20.1250.20">
    <property type="entry name" value="MFS general substrate transporter like domains"/>
    <property type="match status" value="2"/>
</dbReference>
<feature type="transmembrane region" description="Helical" evidence="7">
    <location>
        <begin position="213"/>
        <end position="238"/>
    </location>
</feature>
<feature type="transmembrane region" description="Helical" evidence="7">
    <location>
        <begin position="79"/>
        <end position="104"/>
    </location>
</feature>
<feature type="transmembrane region" description="Helical" evidence="7">
    <location>
        <begin position="168"/>
        <end position="192"/>
    </location>
</feature>
<feature type="transmembrane region" description="Helical" evidence="7">
    <location>
        <begin position="368"/>
        <end position="390"/>
    </location>
</feature>
<feature type="transmembrane region" description="Helical" evidence="7">
    <location>
        <begin position="306"/>
        <end position="329"/>
    </location>
</feature>